<name>A0A7Y9EAV3_9ACTN</name>
<reference evidence="2 3" key="1">
    <citation type="submission" date="2020-07" db="EMBL/GenBank/DDBJ databases">
        <title>Sequencing the genomes of 1000 actinobacteria strains.</title>
        <authorList>
            <person name="Klenk H.-P."/>
        </authorList>
    </citation>
    <scope>NUCLEOTIDE SEQUENCE [LARGE SCALE GENOMIC DNA]</scope>
    <source>
        <strain evidence="2 3">DSM 40398</strain>
    </source>
</reference>
<protein>
    <submittedName>
        <fullName evidence="2">Nucleotide-binding universal stress UspA family protein</fullName>
    </submittedName>
</protein>
<evidence type="ECO:0000313" key="3">
    <source>
        <dbReference type="Proteomes" id="UP000529783"/>
    </source>
</evidence>
<organism evidence="2 3">
    <name type="scientific">Actinomadura luteofluorescens</name>
    <dbReference type="NCBI Taxonomy" id="46163"/>
    <lineage>
        <taxon>Bacteria</taxon>
        <taxon>Bacillati</taxon>
        <taxon>Actinomycetota</taxon>
        <taxon>Actinomycetes</taxon>
        <taxon>Streptosporangiales</taxon>
        <taxon>Thermomonosporaceae</taxon>
        <taxon>Actinomadura</taxon>
    </lineage>
</organism>
<dbReference type="EMBL" id="JACCBA010000001">
    <property type="protein sequence ID" value="NYD44339.1"/>
    <property type="molecule type" value="Genomic_DNA"/>
</dbReference>
<dbReference type="SUPFAM" id="SSF52402">
    <property type="entry name" value="Adenine nucleotide alpha hydrolases-like"/>
    <property type="match status" value="2"/>
</dbReference>
<proteinExistence type="predicted"/>
<dbReference type="Proteomes" id="UP000529783">
    <property type="component" value="Unassembled WGS sequence"/>
</dbReference>
<comment type="caution">
    <text evidence="2">The sequence shown here is derived from an EMBL/GenBank/DDBJ whole genome shotgun (WGS) entry which is preliminary data.</text>
</comment>
<dbReference type="RefSeq" id="WP_246395752.1">
    <property type="nucleotide sequence ID" value="NZ_JACCBA010000001.1"/>
</dbReference>
<accession>A0A7Y9EAV3</accession>
<evidence type="ECO:0000259" key="1">
    <source>
        <dbReference type="Pfam" id="PF00582"/>
    </source>
</evidence>
<dbReference type="Pfam" id="PF00582">
    <property type="entry name" value="Usp"/>
    <property type="match status" value="2"/>
</dbReference>
<keyword evidence="3" id="KW-1185">Reference proteome</keyword>
<sequence length="285" mass="30943">MDMTGVESDDQKHVLFGYDGTSENDTALRWAIEEARLRGLDLVVCHCWHWPYPEGHEDPHGEAVMRRAGKNLLERGTRRARELGATGAVRGRLVRGPARGALLRESRDAELTVVGAPERLDEGAGVLELAARSSRPMVVVKDGAGPRRVVAGADGTSWCDPALGFAAAEAALRRWELRVLYACWEPAAVDADELALFHDRELLEKTRAAELEAAVAPWRARYPELDIRVSLLLERPLEALFGAADDAGLLVLGDRGAGIAPLGSTSTAVLRRARRAVAIVPARPD</sequence>
<dbReference type="AlphaFoldDB" id="A0A7Y9EAV3"/>
<dbReference type="InterPro" id="IPR014729">
    <property type="entry name" value="Rossmann-like_a/b/a_fold"/>
</dbReference>
<dbReference type="Gene3D" id="3.40.50.620">
    <property type="entry name" value="HUPs"/>
    <property type="match status" value="2"/>
</dbReference>
<feature type="domain" description="UspA" evidence="1">
    <location>
        <begin position="12"/>
        <end position="119"/>
    </location>
</feature>
<dbReference type="InterPro" id="IPR006016">
    <property type="entry name" value="UspA"/>
</dbReference>
<feature type="domain" description="UspA" evidence="1">
    <location>
        <begin position="147"/>
        <end position="281"/>
    </location>
</feature>
<evidence type="ECO:0000313" key="2">
    <source>
        <dbReference type="EMBL" id="NYD44339.1"/>
    </source>
</evidence>
<gene>
    <name evidence="2" type="ORF">BJY14_000322</name>
</gene>